<evidence type="ECO:0000313" key="3">
    <source>
        <dbReference type="Proteomes" id="UP000094112"/>
    </source>
</evidence>
<accession>A0A1E3P9Y2</accession>
<organism evidence="2 3">
    <name type="scientific">Wickerhamomyces anomalus (strain ATCC 58044 / CBS 1984 / NCYC 433 / NRRL Y-366-8)</name>
    <name type="common">Yeast</name>
    <name type="synonym">Hansenula anomala</name>
    <dbReference type="NCBI Taxonomy" id="683960"/>
    <lineage>
        <taxon>Eukaryota</taxon>
        <taxon>Fungi</taxon>
        <taxon>Dikarya</taxon>
        <taxon>Ascomycota</taxon>
        <taxon>Saccharomycotina</taxon>
        <taxon>Saccharomycetes</taxon>
        <taxon>Phaffomycetales</taxon>
        <taxon>Wickerhamomycetaceae</taxon>
        <taxon>Wickerhamomyces</taxon>
    </lineage>
</organism>
<evidence type="ECO:0000256" key="1">
    <source>
        <dbReference type="SAM" id="MobiDB-lite"/>
    </source>
</evidence>
<reference evidence="2 3" key="1">
    <citation type="journal article" date="2016" name="Proc. Natl. Acad. Sci. U.S.A.">
        <title>Comparative genomics of biotechnologically important yeasts.</title>
        <authorList>
            <person name="Riley R."/>
            <person name="Haridas S."/>
            <person name="Wolfe K.H."/>
            <person name="Lopes M.R."/>
            <person name="Hittinger C.T."/>
            <person name="Goeker M."/>
            <person name="Salamov A.A."/>
            <person name="Wisecaver J.H."/>
            <person name="Long T.M."/>
            <person name="Calvey C.H."/>
            <person name="Aerts A.L."/>
            <person name="Barry K.W."/>
            <person name="Choi C."/>
            <person name="Clum A."/>
            <person name="Coughlan A.Y."/>
            <person name="Deshpande S."/>
            <person name="Douglass A.P."/>
            <person name="Hanson S.J."/>
            <person name="Klenk H.-P."/>
            <person name="LaButti K.M."/>
            <person name="Lapidus A."/>
            <person name="Lindquist E.A."/>
            <person name="Lipzen A.M."/>
            <person name="Meier-Kolthoff J.P."/>
            <person name="Ohm R.A."/>
            <person name="Otillar R.P."/>
            <person name="Pangilinan J.L."/>
            <person name="Peng Y."/>
            <person name="Rokas A."/>
            <person name="Rosa C.A."/>
            <person name="Scheuner C."/>
            <person name="Sibirny A.A."/>
            <person name="Slot J.C."/>
            <person name="Stielow J.B."/>
            <person name="Sun H."/>
            <person name="Kurtzman C.P."/>
            <person name="Blackwell M."/>
            <person name="Grigoriev I.V."/>
            <person name="Jeffries T.W."/>
        </authorList>
    </citation>
    <scope>NUCLEOTIDE SEQUENCE [LARGE SCALE GENOMIC DNA]</scope>
    <source>
        <strain evidence="3">ATCC 58044 / CBS 1984 / NCYC 433 / NRRL Y-366-8</strain>
    </source>
</reference>
<feature type="compositionally biased region" description="Polar residues" evidence="1">
    <location>
        <begin position="260"/>
        <end position="269"/>
    </location>
</feature>
<feature type="non-terminal residue" evidence="2">
    <location>
        <position position="356"/>
    </location>
</feature>
<dbReference type="EMBL" id="KV454208">
    <property type="protein sequence ID" value="ODQ62225.1"/>
    <property type="molecule type" value="Genomic_DNA"/>
</dbReference>
<proteinExistence type="predicted"/>
<gene>
    <name evidence="2" type="ORF">WICANDRAFT_87445</name>
</gene>
<feature type="compositionally biased region" description="Low complexity" evidence="1">
    <location>
        <begin position="26"/>
        <end position="56"/>
    </location>
</feature>
<feature type="compositionally biased region" description="Polar residues" evidence="1">
    <location>
        <begin position="323"/>
        <end position="342"/>
    </location>
</feature>
<feature type="compositionally biased region" description="Low complexity" evidence="1">
    <location>
        <begin position="289"/>
        <end position="300"/>
    </location>
</feature>
<name>A0A1E3P9Y2_WICAA</name>
<dbReference type="AlphaFoldDB" id="A0A1E3P9Y2"/>
<dbReference type="GeneID" id="30203359"/>
<keyword evidence="3" id="KW-1185">Reference proteome</keyword>
<evidence type="ECO:0000313" key="2">
    <source>
        <dbReference type="EMBL" id="ODQ62225.1"/>
    </source>
</evidence>
<feature type="region of interest" description="Disordered" evidence="1">
    <location>
        <begin position="258"/>
        <end position="356"/>
    </location>
</feature>
<dbReference type="OrthoDB" id="5563016at2759"/>
<feature type="region of interest" description="Disordered" evidence="1">
    <location>
        <begin position="25"/>
        <end position="57"/>
    </location>
</feature>
<dbReference type="STRING" id="683960.A0A1E3P9Y2"/>
<protein>
    <submittedName>
        <fullName evidence="2">Uncharacterized protein</fullName>
    </submittedName>
</protein>
<sequence length="356" mass="40157">MFQYQQYNNNNNNNNHISAYEGQLRSMSSMSTMNSESDSTTFNHSTSSAQTSTNSSPYNYKAVQQGLQQDSIYEEQENSPDLMNEFYSSDNIDNKNHAQNFRQSMVYSDSFDSQQFQSVRNSIIVGNDAQVPTKLAMTNSPSFSALASILEKKTKFKPSMPSTIHEVHDDGQEDEFFGNPSVTHSTETLTVQKQQDSPNLIQLDDTETNIPREMSFDSILPSPLDPNVMIAPQYYERMNQQQQQNGIDNVDIFKTPEVPQLSSFNQVETPKSPPPKYESMLDVTEPEAISTSPITQSSTIEATPRRSETTEVESPKPLPKLRVNTNVLNSPQYKQRSSSLPILTNPPQQPQPKKKN</sequence>
<dbReference type="RefSeq" id="XP_019041432.1">
    <property type="nucleotide sequence ID" value="XM_019186113.1"/>
</dbReference>
<dbReference type="Proteomes" id="UP000094112">
    <property type="component" value="Unassembled WGS sequence"/>
</dbReference>